<dbReference type="Proteomes" id="UP001516023">
    <property type="component" value="Unassembled WGS sequence"/>
</dbReference>
<dbReference type="AlphaFoldDB" id="A0ABD3QNK7"/>
<organism evidence="1 2">
    <name type="scientific">Cyclotella cryptica</name>
    <dbReference type="NCBI Taxonomy" id="29204"/>
    <lineage>
        <taxon>Eukaryota</taxon>
        <taxon>Sar</taxon>
        <taxon>Stramenopiles</taxon>
        <taxon>Ochrophyta</taxon>
        <taxon>Bacillariophyta</taxon>
        <taxon>Coscinodiscophyceae</taxon>
        <taxon>Thalassiosirophycidae</taxon>
        <taxon>Stephanodiscales</taxon>
        <taxon>Stephanodiscaceae</taxon>
        <taxon>Cyclotella</taxon>
    </lineage>
</organism>
<evidence type="ECO:0000313" key="2">
    <source>
        <dbReference type="Proteomes" id="UP001516023"/>
    </source>
</evidence>
<name>A0ABD3QNK7_9STRA</name>
<sequence length="278" mass="31365">MLMAKYLILDGKANRRWNRSHMVISRDEDGNEIQTTPKQRLLHASLRDPASSDEIVQLAIVIEPKQLQERDEDGNTPLHLCCRRESGCTEYTVFEQVNEQSEESENDSVFDHVNERISIDDSPIPLETTEATGRRTLSENAYVPHINFLSILHSVLKHDPSAARVRNNQGDFPFNILVDRGASWSGGGVDKVFKANPGAIFSYDLTNAVVVMAMGRVARISDVPKDDRKNEEAACLRSMYELLRGKPTVLEGANIAMLGDHKILKHRGTRRSKRLRTF</sequence>
<dbReference type="EMBL" id="JABMIG020000023">
    <property type="protein sequence ID" value="KAL3801970.1"/>
    <property type="molecule type" value="Genomic_DNA"/>
</dbReference>
<evidence type="ECO:0000313" key="1">
    <source>
        <dbReference type="EMBL" id="KAL3801970.1"/>
    </source>
</evidence>
<proteinExistence type="predicted"/>
<reference evidence="1 2" key="1">
    <citation type="journal article" date="2020" name="G3 (Bethesda)">
        <title>Improved Reference Genome for Cyclotella cryptica CCMP332, a Model for Cell Wall Morphogenesis, Salinity Adaptation, and Lipid Production in Diatoms (Bacillariophyta).</title>
        <authorList>
            <person name="Roberts W.R."/>
            <person name="Downey K.M."/>
            <person name="Ruck E.C."/>
            <person name="Traller J.C."/>
            <person name="Alverson A.J."/>
        </authorList>
    </citation>
    <scope>NUCLEOTIDE SEQUENCE [LARGE SCALE GENOMIC DNA]</scope>
    <source>
        <strain evidence="1 2">CCMP332</strain>
    </source>
</reference>
<gene>
    <name evidence="1" type="ORF">HJC23_010314</name>
</gene>
<keyword evidence="2" id="KW-1185">Reference proteome</keyword>
<comment type="caution">
    <text evidence="1">The sequence shown here is derived from an EMBL/GenBank/DDBJ whole genome shotgun (WGS) entry which is preliminary data.</text>
</comment>
<accession>A0ABD3QNK7</accession>
<protein>
    <submittedName>
        <fullName evidence="1">Uncharacterized protein</fullName>
    </submittedName>
</protein>